<feature type="domain" description="Teneurin-like YD-shell" evidence="3">
    <location>
        <begin position="4366"/>
        <end position="4734"/>
    </location>
</feature>
<dbReference type="PANTHER" id="PTHR32305:SF15">
    <property type="entry name" value="PROTEIN RHSA-RELATED"/>
    <property type="match status" value="1"/>
</dbReference>
<dbReference type="InterPro" id="IPR056823">
    <property type="entry name" value="TEN-like_YD-shell"/>
</dbReference>
<sequence>MHGFRHLAGLREKSMVAIVSGNNTGLLNTSAGVLGQLGLGGSAVHGSSKEAAYVNVFNGNLALQDGDSFLASNGLNLSLTRTYNSQATLSDATNNGWQDVLLKQVKLIGTLNDAASTVQRLNADGSVSVFTYRSDNVYYSTDGDGGYQTLTFTPGTGTNLGQWTWTSDRTDLLGPYEVYDMNQAGYIVKAGDQVAVRQTYTYTKLATTPATYQLNKVTDAAGDALTFTYTGANLTKVTLTPVSGSGNAYTVSYAYDAQNRLKTVTLTRDSLTYSTNYSYAADVNGVPSQLITGISQSDGTRMSFAYANGKVKSYTLYANSTDLIGHTTAFSYAANGNTTTVTDPLMNTVTYGYDAKGQLTSVTTPASGTVSYSYDDNGNVLTVTDARRLTTTYEYDANGNRTKQTDAAGNIITRSYAAGSNLLLSETTYQKAGADASLAVPQTERYVYDRFNRLRYTVSAEGRVTEYVYPEAATATAAAQVQYSAVRNYTANGYPSNDGQATIALKDLEAWATAQIKTVSNYTQTNYSYNTRGLVSQTVTANNDTATTSTVSYTYNATGQLLTVIDGLSNKTTYTYDGLGRQLTKIVTNAGGTAISSAASSYAANATVVTETLNDTRTSPATTFATNTYTYDSAGELVSVQQSGVSGATRNRYDADGQLRVSTSPGGQNTYWLYDGAGRKVAEINAAGRLTELVYNEDSQLIKTIIYNTLLDATTLTSLQAPDGNGNIVDLQLDSVRPGASPLDRSSWNFYDNAGRLADSVDGSGYVTHYDYDGASRLTLTTLRATRLSDDAFSTLQLKDAAALRQMSGIALATSDQESGIKQLAAATDRSSRKLYDKDGLLRGQVDAYGYLTEYRYNAAGSLVETITYSGIVKATSDYTLDQLRPNTKPEDIHEYRVYDTLGRLSGSVDGDGYLTELVYDAAGNISKRISYANKSGTPNGAKLSDIKTGITTSTSADNRTISYSYDALGRVLTETNSFAYVGTATVNWVNTYSYDPNGKLSSIAHSTGGTTSSKTYDGQGRLLTESAGTGAVATTYAYNEDGLLVRKTDPNGAATVYYYDAAGRLSYTVDALGRAVQQSYNNFGQVVSTRSYATTLSAVTVAGLGGGRVTATIAALFKQATNDQRTLFYYDAAGRLNYTVAPDGEIDGRSYTNFGELKSTVHYAASVSSDVVLDADTGNMDKAISDIIANTKLKNQVSTFRYDADGRLTYSVDAEGNAQETSYDALGHALTITQYDPQGKDRVQSYAYNERGLVTDYTDALGNHSITTYNGFGQAVTQAQRSTAGSTAANIGQDPVTRTIYDENGRIGASIDPLGVATFYQYNGDGNLIDKISYAVTTSGAALSATQLSSIDTQLASGTNTSTPLLEIVRAYFKTSATEAPQVARQQFVYDSLGRLSSTYTAQLAGQWALTTLSYDNNGNVVSRIAYAQRVSSASPIAASTLPKPAASVSDHRERMIYDAAGRLTDTLTALNTVTADGSTVDATGKAITLAAGSSTNWSLVSYQYDAFGNVLQRTAFATPLSVATNSAATLDTDAPSPTSIDNLKKTAVKENAVTVYRYDAANRITLSASAQSVSTSDVRWNVVSYQYNGTGQLSGKTEYGHTIVLKVGTSPLDAEDNMPKAEPLLDRTTAYEYDLNNRLVKTTDALNGYVLLAYDARGNLVKRTQHSDLPKAEDRITRIYYDLNNRPLYQVDATGHLTQNTYDALGKLVAVTEYAKPVIAGDLDKAAIDKLLSKPDVSYRSVHYIYDQAGQLRYTVDADGYLTQQTYDAIGRPLASTTYATKVGSKFATAADYTLTNANAAVSVAGTAHTTSKAYDAMGNVSSVTDAEGGSESYTYDALGNKLTYTNQMGAKWNYTYNAAGQLLAQVDPATTIYADGATATSSGTSISLLTLLQYDAFGNLIARTEAKNTANARITGYGYDLQGHQITTILPALAVYNSQAVAGTDGRTESAKSTHTIEVTYDGLGNAITNQDVGGQNSYKIYDKLGRVIYDIDATGHITGYERNGFGEVIKLTRYANQLTYGEQGQLIDYYHLVNGVRSSPDDRSITTSYDAAGRVLTVTEPAVTVYDQQTQSSQIRQRTTKTEYDAYGNVASVAVYGTDTKGNNPTPAAVTRYYYDVRGNRTAQIIALSSDPDNLLGYLTTYDYDAEGNQTNVKEFATAIQSWDNNTYTKPAATAADRETSYRYDGNQRKIQETKVAALLSASDTGSASDIVTNYKYDAAGNQILSAIVGGVSTITYYDALGRSIGVAQLAPSGTTTTMPVSLFKLDAYGNVLVRTDYIGGTTSTLLDSNGKPNPALPAVDSANVKNRTTITSYDLAGHALKVVDANGNASFVSYDVYGRAAKQWRTVTNSQTSAAETWYQINEYDQLGHLVNVTTPGNVDLVNASTVSEINQHYEYNAFGEATKLTTTSGSLVKVEYSDYDNAGRIWRTNRDDGIDKVTLFDAQGNATVQIRSISADQGKLHELKSVASAAQALTLADIQRTDTRYDLMGRAVDVRQSTGPQLAVMVHDAYSGGWNTQVTSGANLYGDALLVIGNVNDAGQTITVQYRIKGSPQWIDQSTTRLQWINGVPVFNSAGLAGGDYEYRVFVQPQGETSYQRESGSFTINAVAAVDQDKPLIQLYVMLFNRLPDMAGLNVYLNWYNNGGSLAQMATQFLISAEASQLLPKDSTALFKQILLQALGRNGTDADDPTYASDLAYWVNRYSGGDDAAHGQVMVDFIQTMLTPTNSSAAQARGKALVELRVQTALEYLKAGGNNSDTALKLYQEALSNPSAVLLDAAASGKKETRSSQIAQIYLALLARPPLQSEMDAAMAGSSTLDQIITQLLGTSDAQSPLLYPKFSGQSDQDYIQRVIYGIYWNVLGHLPDTAEYTAALASMAQVTDSGLKLSQFALKIIHDTAAYAGTDAARLAQKQLFNNRLAVALAYMPLAAKTDETAKLVGKAVISNVSGTGTAAAAISDALSNADLSSALAQSVSDAATAAAAATPLESMQMQIARLYAALLNRAPDAAGFAYQVAWLQSMGNTPAALAEVAQHLIDSAEARGDASLTAVTTVNGVLTPLTNAQFVDQVYKLALGKVPTSAGAIAERQRFVAQLPGLSRGQVALNIITGMLGFQGLTAEEAALKATFNNKAAVGLVCATDLAQFNWPDTADTTVAKGILAQVTASDTQTALNAAYKIAQASLLRLAANTTSAASAAATALSNAAAASLDAYNAGVAQQSAATAAASQPDATLRLQIMQIYIGILGRSVASYSSNPDLAGFNFQVNAAGGATLAQIVQSIIVDSEGVLRYPEKMLNSEFVAKVFNTMLGGNLAAPEDLAYWTAQMSAPASLSRGQVAVGILNFIQNYDTAKPTAAAQNYLIGKKQFYQNVAAAFTALDSAQQKAANDAAAAVAPVTSSDAQLAVLLDSKTSTGATTTSAVNAANSALSGANSAGDGSAAARYQLTLLYATLLKRSQAPSLTELNYYTPAVAKNGLPAIAQEFIESAEAKKGGWYPADNDLFIKALYQNILGRSASDAEVAYWRPSLVNNVGAPYARGALAMTMLTNFLNYTDNTSTQISYKTQFDQKISSFLAAEQTEAQAAADSALNAYNNAHATTVAANKTLSDATTKRNSTKTAADNAAAAAVDADTILANAANQKIATRIYIGLRGYSDYAGVAYWSRNLSTGAVPGATFIDDLMNTLGYPSDATGFLQALYSHVHGRTASADEIAWWTSALANTTRADVASQFLNSAEANTRLQTTINNQVAADIQTSKDRVAARTSTASAYTAALSAYNDANTAYTNAYSAEQSASAASSAAAKVARATDALKNAQPAVVTADQSYSISAKASEAYATAKLANDQLHVTYATQIATNASAQPAAAADHLALALANANAAVASSHVAIGAAYISDQAAPLLQQRTTRVVELYLALLNRAPTLAETLYWTDKMAAANPQELGPAIVQALMASPEGATLYPATMSNDAFIIQLYRYGLDRDLSQDVAGLRYWSDKLSGANPLSRADLAAAWVKDTVNSGNSDAMRLQNRAAATMRTLANEAKAGSPNLQPAIQLIEQNLRAAAVAADAATALAANSAGRKVTTLARLYIGLLNRLPDAAGLAFWFQQLQQGATLAKVAHDLIYSGEAITLYPAGQSDHDFLVQVYATAMGRVPSEAEIAPYVARAANSSRADAVVALLNDIADGSPTTMQQDVTRAVFNGKVQDGLNYLLTDIVKVIDNARTAKSALEAVKLANPVDRHPDDLVVAITAKAQNGMRLNSGPDQLVLDRWGNVLVQRDVRDANWTVAYTYNDAGQVVKTVRNGGGLTITTANAYDLNGKLVQTTDGRGNVNQYKYDANGALLSETHADFTTGTALATIIYTNDAFGQHTKTQQHVASGGTNSVLTTYTYDNLGHQLTRESAAVTLYWWNAATNTETSATGVMIEKYAYDELGRRTSSTSTTRITSGTLGDPNQTTTTYTRYDFSGNIISTTNELGKSTLSSYDAFNHKTAEKTTTNETRTWSVDAFGRATSSTDLGTNTTRYTYNASGQLLRQYGAKQDINYSYDAATGQVISINDKATGLLTTYTYDAAGNRVTEKIWSSSTLEKRALQDNTLRYDAFNRLTSIISTIKGANYNVSYEYDNAGDRTRQLTTYTDDAGIKNTIDVRYGYDKMNRVNSITGTDNGVAIQAHTITYNWMGNRATDTAAGVGETYTYDLAGRLTQIASSKGNITQHYDSNGRIIYIKDSGKDEIRYNQYDMAGHLTRQRVTSASGALKNTIESRYDDLGNASQTIVTASDNSTKQTTDYAYDKGDGYLLRTTTVRNSTGESKSSVQFYDANNNVKSVEQRDGNGNVTSTTGYIADYSGHLLEKGAGNDLTHSLYANDQLIGSSSNSYETFSSVYDAANSSEANNQPTVYVVQSANETLQSIAKAVWGDERLWYLIDEANGGIDGKLQAGQQVNIPTRVNVMLNGYETFKPYNKISAIGDTKPELALAMPTAQSSGGGGCGVIGKLIMVVVAVAVTYITAGAATAYLGSTLGSTFGSIAGSMVGAAAGSVASQGVGIAIGAQDGFSWNAVAKAGLQAGITSGVGQLADYADLSGKLGTQSWSSVATNAAVQNAVSQSIGNITGLQHGFSWASVAGSFVGSSVTSGLQQSNWFSGLQQSTTSMAINTISGVASGLTKSIVAGGKIQIAQIATDAFGNALGSSLAESMKESAANRQFIKALDKTGTPYTLDDNGRPVADLNYRASFNFVQGSAQGGASLDEILQAKSALASGLNRLDSAPGDLSEDVLRNRTANALAAQVGVIEGRSLSLLSSDLAAGNTSFSYLENVSGSVTGPNGASIIGNTFAGGITLMTEFADFYAEHEFAATATYKGVQAVLSGGPVKTVVLEVAKMGMESILRDATGTIANVADNQTREYVTDYAQRKGWEFELSVLGQNVTVGPEQFGQAAGRMAGGIVESILGRGVDAFASRGDAIIQTVRGPYRGGPHSATSLPRNDGLDSHHIPDRNANPLVLPSQGPAIQMTPRDHGGTSSNGQNGRASAIYRAETADMISQGRYRDAMAREILDVRRAAAERSGDRTKYNEAISEMMKYARSSGQLPINPRTGK</sequence>
<protein>
    <submittedName>
        <fullName evidence="4">DUF4214 domain-containing protein</fullName>
    </submittedName>
</protein>
<keyword evidence="1" id="KW-0677">Repeat</keyword>
<feature type="domain" description="DUF4214" evidence="2">
    <location>
        <begin position="3945"/>
        <end position="4005"/>
    </location>
</feature>
<dbReference type="Gene3D" id="2.180.10.10">
    <property type="entry name" value="RHS repeat-associated core"/>
    <property type="match status" value="10"/>
</dbReference>
<dbReference type="Gene3D" id="1.10.3130.20">
    <property type="entry name" value="Phycobilisome linker domain"/>
    <property type="match status" value="1"/>
</dbReference>
<proteinExistence type="predicted"/>
<keyword evidence="5" id="KW-1185">Reference proteome</keyword>
<feature type="domain" description="Teneurin-like YD-shell" evidence="3">
    <location>
        <begin position="946"/>
        <end position="1084"/>
    </location>
</feature>
<evidence type="ECO:0000313" key="5">
    <source>
        <dbReference type="Proteomes" id="UP000433309"/>
    </source>
</evidence>
<evidence type="ECO:0000259" key="2">
    <source>
        <dbReference type="Pfam" id="PF13946"/>
    </source>
</evidence>
<name>A0A6I2LBL6_9BURK</name>
<dbReference type="Pfam" id="PF25023">
    <property type="entry name" value="TEN_YD-shell"/>
    <property type="match status" value="3"/>
</dbReference>
<dbReference type="EMBL" id="WKJK01000023">
    <property type="protein sequence ID" value="MRW94194.1"/>
    <property type="molecule type" value="Genomic_DNA"/>
</dbReference>
<dbReference type="Pfam" id="PF05593">
    <property type="entry name" value="RHS_repeat"/>
    <property type="match status" value="4"/>
</dbReference>
<feature type="domain" description="DUF4214" evidence="2">
    <location>
        <begin position="3483"/>
        <end position="3533"/>
    </location>
</feature>
<reference evidence="4 5" key="1">
    <citation type="submission" date="2019-11" db="EMBL/GenBank/DDBJ databases">
        <title>Novel species isolated from a subtropical stream in China.</title>
        <authorList>
            <person name="Lu H."/>
        </authorList>
    </citation>
    <scope>NUCLEOTIDE SEQUENCE [LARGE SCALE GENOMIC DNA]</scope>
    <source>
        <strain evidence="4 5">FT80W</strain>
    </source>
</reference>
<dbReference type="InterPro" id="IPR025282">
    <property type="entry name" value="DUF4214"/>
</dbReference>
<comment type="caution">
    <text evidence="4">The sequence shown here is derived from an EMBL/GenBank/DDBJ whole genome shotgun (WGS) entry which is preliminary data.</text>
</comment>
<dbReference type="NCBIfam" id="TIGR01643">
    <property type="entry name" value="YD_repeat_2x"/>
    <property type="match status" value="11"/>
</dbReference>
<dbReference type="PANTHER" id="PTHR32305">
    <property type="match status" value="1"/>
</dbReference>
<evidence type="ECO:0000313" key="4">
    <source>
        <dbReference type="EMBL" id="MRW94194.1"/>
    </source>
</evidence>
<dbReference type="InterPro" id="IPR031325">
    <property type="entry name" value="RHS_repeat"/>
</dbReference>
<dbReference type="Pfam" id="PF13946">
    <property type="entry name" value="DUF4214"/>
    <property type="match status" value="2"/>
</dbReference>
<gene>
    <name evidence="4" type="ORF">GJ699_29895</name>
</gene>
<organism evidence="4 5">
    <name type="scientific">Duganella guangzhouensis</name>
    <dbReference type="NCBI Taxonomy" id="2666084"/>
    <lineage>
        <taxon>Bacteria</taxon>
        <taxon>Pseudomonadati</taxon>
        <taxon>Pseudomonadota</taxon>
        <taxon>Betaproteobacteria</taxon>
        <taxon>Burkholderiales</taxon>
        <taxon>Oxalobacteraceae</taxon>
        <taxon>Telluria group</taxon>
        <taxon>Duganella</taxon>
    </lineage>
</organism>
<dbReference type="InterPro" id="IPR006530">
    <property type="entry name" value="YD"/>
</dbReference>
<dbReference type="InterPro" id="IPR050708">
    <property type="entry name" value="T6SS_VgrG/RHS"/>
</dbReference>
<dbReference type="Proteomes" id="UP000433309">
    <property type="component" value="Unassembled WGS sequence"/>
</dbReference>
<dbReference type="InterPro" id="IPR038255">
    <property type="entry name" value="PBS_linker_sf"/>
</dbReference>
<evidence type="ECO:0000256" key="1">
    <source>
        <dbReference type="ARBA" id="ARBA00022737"/>
    </source>
</evidence>
<evidence type="ECO:0000259" key="3">
    <source>
        <dbReference type="Pfam" id="PF25023"/>
    </source>
</evidence>
<feature type="domain" description="Teneurin-like YD-shell" evidence="3">
    <location>
        <begin position="518"/>
        <end position="644"/>
    </location>
</feature>
<accession>A0A6I2LBL6</accession>